<protein>
    <submittedName>
        <fullName evidence="1">Uncharacterized protein</fullName>
    </submittedName>
</protein>
<comment type="caution">
    <text evidence="1">The sequence shown here is derived from an EMBL/GenBank/DDBJ whole genome shotgun (WGS) entry which is preliminary data.</text>
</comment>
<keyword evidence="2" id="KW-1185">Reference proteome</keyword>
<gene>
    <name evidence="1" type="ORF">GGR05_003390</name>
</gene>
<sequence>MSIRREFLEYTLAVLNDYLDIEDYEEVKTVLEKELR</sequence>
<proteinExistence type="predicted"/>
<dbReference type="AlphaFoldDB" id="A0A7W6BYR4"/>
<dbReference type="EMBL" id="JACIDO010000007">
    <property type="protein sequence ID" value="MBB3937225.1"/>
    <property type="molecule type" value="Genomic_DNA"/>
</dbReference>
<reference evidence="1 2" key="1">
    <citation type="submission" date="2020-08" db="EMBL/GenBank/DDBJ databases">
        <title>Genomic Encyclopedia of Type Strains, Phase IV (KMG-IV): sequencing the most valuable type-strain genomes for metagenomic binning, comparative biology and taxonomic classification.</title>
        <authorList>
            <person name="Goeker M."/>
        </authorList>
    </citation>
    <scope>NUCLEOTIDE SEQUENCE [LARGE SCALE GENOMIC DNA]</scope>
    <source>
        <strain evidence="1 2">DSM 25024</strain>
    </source>
</reference>
<dbReference type="Proteomes" id="UP000531216">
    <property type="component" value="Unassembled WGS sequence"/>
</dbReference>
<name>A0A7W6BYR4_9HYPH</name>
<evidence type="ECO:0000313" key="2">
    <source>
        <dbReference type="Proteomes" id="UP000531216"/>
    </source>
</evidence>
<accession>A0A7W6BYR4</accession>
<evidence type="ECO:0000313" key="1">
    <source>
        <dbReference type="EMBL" id="MBB3937225.1"/>
    </source>
</evidence>
<organism evidence="1 2">
    <name type="scientific">Aureimonas phyllosphaerae</name>
    <dbReference type="NCBI Taxonomy" id="1166078"/>
    <lineage>
        <taxon>Bacteria</taxon>
        <taxon>Pseudomonadati</taxon>
        <taxon>Pseudomonadota</taxon>
        <taxon>Alphaproteobacteria</taxon>
        <taxon>Hyphomicrobiales</taxon>
        <taxon>Aurantimonadaceae</taxon>
        <taxon>Aureimonas</taxon>
    </lineage>
</organism>